<accession>A0AAV5U1N6</accession>
<feature type="region of interest" description="Disordered" evidence="1">
    <location>
        <begin position="389"/>
        <end position="423"/>
    </location>
</feature>
<feature type="region of interest" description="Disordered" evidence="1">
    <location>
        <begin position="128"/>
        <end position="296"/>
    </location>
</feature>
<reference evidence="2" key="1">
    <citation type="submission" date="2023-10" db="EMBL/GenBank/DDBJ databases">
        <title>Genome assembly of Pristionchus species.</title>
        <authorList>
            <person name="Yoshida K."/>
            <person name="Sommer R.J."/>
        </authorList>
    </citation>
    <scope>NUCLEOTIDE SEQUENCE</scope>
    <source>
        <strain evidence="2">RS0144</strain>
    </source>
</reference>
<feature type="compositionally biased region" description="Low complexity" evidence="1">
    <location>
        <begin position="143"/>
        <end position="158"/>
    </location>
</feature>
<dbReference type="EMBL" id="BTSX01000005">
    <property type="protein sequence ID" value="GMT00483.1"/>
    <property type="molecule type" value="Genomic_DNA"/>
</dbReference>
<feature type="region of interest" description="Disordered" evidence="1">
    <location>
        <begin position="526"/>
        <end position="545"/>
    </location>
</feature>
<dbReference type="Proteomes" id="UP001432027">
    <property type="component" value="Unassembled WGS sequence"/>
</dbReference>
<feature type="compositionally biased region" description="Polar residues" evidence="1">
    <location>
        <begin position="165"/>
        <end position="176"/>
    </location>
</feature>
<feature type="compositionally biased region" description="Basic and acidic residues" evidence="1">
    <location>
        <begin position="405"/>
        <end position="423"/>
    </location>
</feature>
<name>A0AAV5U1N6_9BILA</name>
<feature type="compositionally biased region" description="Basic and acidic residues" evidence="1">
    <location>
        <begin position="188"/>
        <end position="226"/>
    </location>
</feature>
<protein>
    <submittedName>
        <fullName evidence="2">Uncharacterized protein</fullName>
    </submittedName>
</protein>
<comment type="caution">
    <text evidence="2">The sequence shown here is derived from an EMBL/GenBank/DDBJ whole genome shotgun (WGS) entry which is preliminary data.</text>
</comment>
<feature type="compositionally biased region" description="Polar residues" evidence="1">
    <location>
        <begin position="9"/>
        <end position="19"/>
    </location>
</feature>
<feature type="region of interest" description="Disordered" evidence="1">
    <location>
        <begin position="1"/>
        <end position="43"/>
    </location>
</feature>
<feature type="region of interest" description="Disordered" evidence="1">
    <location>
        <begin position="50"/>
        <end position="69"/>
    </location>
</feature>
<evidence type="ECO:0000313" key="3">
    <source>
        <dbReference type="Proteomes" id="UP001432027"/>
    </source>
</evidence>
<feature type="compositionally biased region" description="Polar residues" evidence="1">
    <location>
        <begin position="29"/>
        <end position="40"/>
    </location>
</feature>
<evidence type="ECO:0000313" key="2">
    <source>
        <dbReference type="EMBL" id="GMT00483.1"/>
    </source>
</evidence>
<sequence length="605" mass="69937">MSPDERSHTLSNSSRSTQPGFPAFFAPQVHSSPQKGTISSKARYMHSNGTLLLSPPLSRGGSYASSSRSLEEDLTAELSQIKVGLEGLRREAVAAYKVTSWECRDGSLDMIIDEYTGLVKRLPREKKRQPPFHVEDSNFQIYSSSSGSSSERLLSGSGIEKARANTVSRGTESNELISLIQRSPPRRLMREENRGEGRNGRRTEGTQTEYEERKGDMESRRMMIDRQEEEEEERRKARRKKKERVRIVENQLTDSSPERERARLPSRSTRDTVRRDPQRREERYQQPLSPSLDGLRLEETLDHPFRSFTSIPSRMIFEPLQFSSAGTTRLEYPWVEERRERRESPRKEKEVKRIAIRVEKSPLDRMREEKEKRSIDFFPPVIDIDQMRGRKKCAKASKSTLSGDGVKETMRDEKEVVRRGRGRSEGMKIEKTMERKRYPSLRIRDPSQGNKLRNPAFLASGQTDGVSHSLAANRQQLLNLIKCHLPSIHLRVKQYLERERYSAREHDIISGLRNYLIDESERIQEDRESRVSGYERKDEGEKKDELHMEIQRSNALISEAKYLKEQLDCLISPSISSSIVNQLRSIHSHLIKCAPLRSEEPKNGE</sequence>
<feature type="compositionally biased region" description="Low complexity" evidence="1">
    <location>
        <begin position="51"/>
        <end position="68"/>
    </location>
</feature>
<feature type="compositionally biased region" description="Basic and acidic residues" evidence="1">
    <location>
        <begin position="256"/>
        <end position="284"/>
    </location>
</feature>
<gene>
    <name evidence="2" type="ORF">PENTCL1PPCAC_22657</name>
</gene>
<dbReference type="AlphaFoldDB" id="A0AAV5U1N6"/>
<organism evidence="2 3">
    <name type="scientific">Pristionchus entomophagus</name>
    <dbReference type="NCBI Taxonomy" id="358040"/>
    <lineage>
        <taxon>Eukaryota</taxon>
        <taxon>Metazoa</taxon>
        <taxon>Ecdysozoa</taxon>
        <taxon>Nematoda</taxon>
        <taxon>Chromadorea</taxon>
        <taxon>Rhabditida</taxon>
        <taxon>Rhabditina</taxon>
        <taxon>Diplogasteromorpha</taxon>
        <taxon>Diplogasteroidea</taxon>
        <taxon>Neodiplogasteridae</taxon>
        <taxon>Pristionchus</taxon>
    </lineage>
</organism>
<keyword evidence="3" id="KW-1185">Reference proteome</keyword>
<evidence type="ECO:0000256" key="1">
    <source>
        <dbReference type="SAM" id="MobiDB-lite"/>
    </source>
</evidence>
<proteinExistence type="predicted"/>